<proteinExistence type="predicted"/>
<accession>A0A376BM96</accession>
<dbReference type="Proteomes" id="UP000254209">
    <property type="component" value="Unassembled WGS sequence"/>
</dbReference>
<dbReference type="AlphaFoldDB" id="A0A376BM96"/>
<dbReference type="STRING" id="1120980.GCA_000745955_01417"/>
<dbReference type="OrthoDB" id="9947490at2"/>
<keyword evidence="3" id="KW-1185">Reference proteome</keyword>
<dbReference type="EMBL" id="UFSO01000002">
    <property type="protein sequence ID" value="SSY70800.1"/>
    <property type="molecule type" value="Genomic_DNA"/>
</dbReference>
<dbReference type="RefSeq" id="WP_034293063.1">
    <property type="nucleotide sequence ID" value="NZ_CP091519.2"/>
</dbReference>
<evidence type="ECO:0008006" key="4">
    <source>
        <dbReference type="Google" id="ProtNLM"/>
    </source>
</evidence>
<protein>
    <recommendedName>
        <fullName evidence="4">Lipoprotein</fullName>
    </recommendedName>
</protein>
<reference evidence="2 3" key="1">
    <citation type="submission" date="2018-06" db="EMBL/GenBank/DDBJ databases">
        <authorList>
            <consortium name="Pathogen Informatics"/>
            <person name="Doyle S."/>
        </authorList>
    </citation>
    <scope>NUCLEOTIDE SEQUENCE [LARGE SCALE GENOMIC DNA]</scope>
    <source>
        <strain evidence="2 3">NCTC10283</strain>
    </source>
</reference>
<feature type="signal peptide" evidence="1">
    <location>
        <begin position="1"/>
        <end position="21"/>
    </location>
</feature>
<evidence type="ECO:0000313" key="3">
    <source>
        <dbReference type="Proteomes" id="UP000254209"/>
    </source>
</evidence>
<gene>
    <name evidence="2" type="ORF">NCTC10283_00914</name>
</gene>
<organism evidence="2 3">
    <name type="scientific">Alysiella crassa</name>
    <dbReference type="NCBI Taxonomy" id="153491"/>
    <lineage>
        <taxon>Bacteria</taxon>
        <taxon>Pseudomonadati</taxon>
        <taxon>Pseudomonadota</taxon>
        <taxon>Betaproteobacteria</taxon>
        <taxon>Neisseriales</taxon>
        <taxon>Neisseriaceae</taxon>
        <taxon>Alysiella</taxon>
    </lineage>
</organism>
<evidence type="ECO:0000313" key="2">
    <source>
        <dbReference type="EMBL" id="SSY70800.1"/>
    </source>
</evidence>
<name>A0A376BM96_9NEIS</name>
<evidence type="ECO:0000256" key="1">
    <source>
        <dbReference type="SAM" id="SignalP"/>
    </source>
</evidence>
<feature type="chain" id="PRO_5016821750" description="Lipoprotein" evidence="1">
    <location>
        <begin position="22"/>
        <end position="127"/>
    </location>
</feature>
<keyword evidence="1" id="KW-0732">Signal</keyword>
<sequence length="127" mass="14558">MRNLWIVFLLAACTSNLPDTAAMGELAALRLIQYRDGQGNGLIPVARNVGATRARLWQRWLHTHQASWQNETHTKLSGTTKWCAQWQHGETHERVCRREQGLIWFGRGVLRDKTALAQAEKIWALKN</sequence>